<evidence type="ECO:0000313" key="4">
    <source>
        <dbReference type="Proteomes" id="UP000031928"/>
    </source>
</evidence>
<evidence type="ECO:0000256" key="1">
    <source>
        <dbReference type="SAM" id="Phobius"/>
    </source>
</evidence>
<dbReference type="HOGENOM" id="CLU_1164327_0_0_11"/>
<gene>
    <name evidence="3" type="ORF">B840_05735</name>
</gene>
<organism evidence="3 4">
    <name type="scientific">Corynebacterium marinum DSM 44953</name>
    <dbReference type="NCBI Taxonomy" id="1224162"/>
    <lineage>
        <taxon>Bacteria</taxon>
        <taxon>Bacillati</taxon>
        <taxon>Actinomycetota</taxon>
        <taxon>Actinomycetes</taxon>
        <taxon>Mycobacteriales</taxon>
        <taxon>Corynebacteriaceae</taxon>
        <taxon>Corynebacterium</taxon>
    </lineage>
</organism>
<dbReference type="Proteomes" id="UP000031928">
    <property type="component" value="Chromosome"/>
</dbReference>
<dbReference type="InterPro" id="IPR012867">
    <property type="entry name" value="DUF1648"/>
</dbReference>
<feature type="transmembrane region" description="Helical" evidence="1">
    <location>
        <begin position="119"/>
        <end position="139"/>
    </location>
</feature>
<accession>A0A0B6TR61</accession>
<dbReference type="RefSeq" id="WP_042621343.1">
    <property type="nucleotide sequence ID" value="NZ_CP007790.1"/>
</dbReference>
<evidence type="ECO:0000259" key="2">
    <source>
        <dbReference type="Pfam" id="PF07853"/>
    </source>
</evidence>
<reference evidence="3 4" key="1">
    <citation type="submission" date="2014-05" db="EMBL/GenBank/DDBJ databases">
        <title>Complete genome sequence of Corynebacterium marinum DSM 44953.</title>
        <authorList>
            <person name="Schaffert L."/>
            <person name="Albersmeier A."/>
            <person name="Kalinowski J."/>
            <person name="Ruckert C."/>
        </authorList>
    </citation>
    <scope>NUCLEOTIDE SEQUENCE [LARGE SCALE GENOMIC DNA]</scope>
    <source>
        <strain evidence="3 4">DSM 44953</strain>
    </source>
</reference>
<sequence>MTEMPDLPRIPVAWRWVWATVVSTAVIVAALVAFEYPRLPDPMPVHWNAAGEPDGFRPKSMDAFLGLVLLGPGALILTMLGTMGLISMQSTSITGMGGAKTPAEAHRTWHGYRIVQGNLGWYLFLLNLVVLFMLARSYGGNTAPFELPLMLALIFALTAALIVRQVHQQKAVEEEHPRPAGERAKWRGIFYHDPEDPRILVDTGSGSNFTFNTGRPAGRVLAGLLFALPALLLLWIGIAALGG</sequence>
<name>A0A0B6TR61_9CORY</name>
<dbReference type="AlphaFoldDB" id="A0A0B6TR61"/>
<evidence type="ECO:0000313" key="3">
    <source>
        <dbReference type="EMBL" id="AJK68759.1"/>
    </source>
</evidence>
<keyword evidence="1" id="KW-1133">Transmembrane helix</keyword>
<feature type="transmembrane region" description="Helical" evidence="1">
    <location>
        <begin position="12"/>
        <end position="34"/>
    </location>
</feature>
<keyword evidence="4" id="KW-1185">Reference proteome</keyword>
<feature type="transmembrane region" description="Helical" evidence="1">
    <location>
        <begin position="145"/>
        <end position="163"/>
    </location>
</feature>
<dbReference type="STRING" id="1224162.B840_05735"/>
<feature type="transmembrane region" description="Helical" evidence="1">
    <location>
        <begin position="220"/>
        <end position="241"/>
    </location>
</feature>
<proteinExistence type="predicted"/>
<feature type="transmembrane region" description="Helical" evidence="1">
    <location>
        <begin position="63"/>
        <end position="86"/>
    </location>
</feature>
<dbReference type="Pfam" id="PF07853">
    <property type="entry name" value="DUF1648"/>
    <property type="match status" value="1"/>
</dbReference>
<feature type="domain" description="DUF1648" evidence="2">
    <location>
        <begin position="26"/>
        <end position="65"/>
    </location>
</feature>
<keyword evidence="1" id="KW-0472">Membrane</keyword>
<keyword evidence="1" id="KW-0812">Transmembrane</keyword>
<dbReference type="EMBL" id="CP007790">
    <property type="protein sequence ID" value="AJK68759.1"/>
    <property type="molecule type" value="Genomic_DNA"/>
</dbReference>
<dbReference type="KEGG" id="cmq:B840_05735"/>
<protein>
    <recommendedName>
        <fullName evidence="2">DUF1648 domain-containing protein</fullName>
    </recommendedName>
</protein>